<gene>
    <name evidence="1" type="ORF">SK803_02695</name>
</gene>
<reference evidence="1 2" key="1">
    <citation type="submission" date="2023-11" db="EMBL/GenBank/DDBJ databases">
        <title>Lentzea sokolovensis, sp. nov., Lentzea kristufkii, sp. nov., and Lentzea miocenensis, sp. nov., rare actinobacteria from Sokolov Coal Basin, Miocene lacustrine sediment, Czech Republic.</title>
        <authorList>
            <person name="Lara A."/>
            <person name="Kotroba L."/>
            <person name="Nouioui I."/>
            <person name="Neumann-Schaal M."/>
            <person name="Mast Y."/>
            <person name="Chronakova A."/>
        </authorList>
    </citation>
    <scope>NUCLEOTIDE SEQUENCE [LARGE SCALE GENOMIC DNA]</scope>
    <source>
        <strain evidence="1 2">BCCO 10_0856</strain>
    </source>
</reference>
<protein>
    <submittedName>
        <fullName evidence="1">Helix-turn-helix transcriptional regulator</fullName>
    </submittedName>
</protein>
<comment type="caution">
    <text evidence="1">The sequence shown here is derived from an EMBL/GenBank/DDBJ whole genome shotgun (WGS) entry which is preliminary data.</text>
</comment>
<sequence length="78" mass="8591">MPRKERPLDSGDSAVLTFARELRSLRDRAGRPTYRQLSSLTHYSEAALSQAASGRKLPTLQVTLAYVRACGGRTPACR</sequence>
<dbReference type="EMBL" id="JAXAVW010000002">
    <property type="protein sequence ID" value="MDX8029097.1"/>
    <property type="molecule type" value="Genomic_DNA"/>
</dbReference>
<keyword evidence="2" id="KW-1185">Reference proteome</keyword>
<evidence type="ECO:0000313" key="2">
    <source>
        <dbReference type="Proteomes" id="UP001285521"/>
    </source>
</evidence>
<dbReference type="Pfam" id="PF13560">
    <property type="entry name" value="HTH_31"/>
    <property type="match status" value="1"/>
</dbReference>
<proteinExistence type="predicted"/>
<organism evidence="1 2">
    <name type="scientific">Lentzea miocenica</name>
    <dbReference type="NCBI Taxonomy" id="3095431"/>
    <lineage>
        <taxon>Bacteria</taxon>
        <taxon>Bacillati</taxon>
        <taxon>Actinomycetota</taxon>
        <taxon>Actinomycetes</taxon>
        <taxon>Pseudonocardiales</taxon>
        <taxon>Pseudonocardiaceae</taxon>
        <taxon>Lentzea</taxon>
    </lineage>
</organism>
<evidence type="ECO:0000313" key="1">
    <source>
        <dbReference type="EMBL" id="MDX8029097.1"/>
    </source>
</evidence>
<accession>A0ABU4STG2</accession>
<dbReference type="Proteomes" id="UP001285521">
    <property type="component" value="Unassembled WGS sequence"/>
</dbReference>
<name>A0ABU4STG2_9PSEU</name>
<dbReference type="RefSeq" id="WP_319964102.1">
    <property type="nucleotide sequence ID" value="NZ_JAXAVW010000002.1"/>
</dbReference>